<evidence type="ECO:0000256" key="4">
    <source>
        <dbReference type="ARBA" id="ARBA00022840"/>
    </source>
</evidence>
<evidence type="ECO:0000256" key="6">
    <source>
        <dbReference type="PROSITE-ProRule" id="PRU10141"/>
    </source>
</evidence>
<dbReference type="Gene3D" id="1.25.40.10">
    <property type="entry name" value="Tetratricopeptide repeat domain"/>
    <property type="match status" value="2"/>
</dbReference>
<comment type="caution">
    <text evidence="8">The sequence shown here is derived from an EMBL/GenBank/DDBJ whole genome shotgun (WGS) entry which is preliminary data.</text>
</comment>
<evidence type="ECO:0000313" key="8">
    <source>
        <dbReference type="EMBL" id="MDH6058948.1"/>
    </source>
</evidence>
<dbReference type="Pfam" id="PF13432">
    <property type="entry name" value="TPR_16"/>
    <property type="match status" value="1"/>
</dbReference>
<gene>
    <name evidence="8" type="ORF">NWP17_00545</name>
</gene>
<dbReference type="InterPro" id="IPR008271">
    <property type="entry name" value="Ser/Thr_kinase_AS"/>
</dbReference>
<dbReference type="EMBL" id="JANQDH010000005">
    <property type="protein sequence ID" value="MDH6058948.1"/>
    <property type="molecule type" value="Genomic_DNA"/>
</dbReference>
<dbReference type="Pfam" id="PF00069">
    <property type="entry name" value="Pkinase"/>
    <property type="match status" value="1"/>
</dbReference>
<proteinExistence type="predicted"/>
<evidence type="ECO:0000259" key="7">
    <source>
        <dbReference type="PROSITE" id="PS50011"/>
    </source>
</evidence>
<keyword evidence="5" id="KW-0802">TPR repeat</keyword>
<evidence type="ECO:0000256" key="3">
    <source>
        <dbReference type="ARBA" id="ARBA00022777"/>
    </source>
</evidence>
<dbReference type="Gene3D" id="3.30.200.20">
    <property type="entry name" value="Phosphorylase Kinase, domain 1"/>
    <property type="match status" value="1"/>
</dbReference>
<dbReference type="Proteomes" id="UP001159387">
    <property type="component" value="Unassembled WGS sequence"/>
</dbReference>
<dbReference type="InterPro" id="IPR019734">
    <property type="entry name" value="TPR_rpt"/>
</dbReference>
<keyword evidence="4 6" id="KW-0067">ATP-binding</keyword>
<dbReference type="CDD" id="cd14014">
    <property type="entry name" value="STKc_PknB_like"/>
    <property type="match status" value="1"/>
</dbReference>
<dbReference type="RefSeq" id="WP_280652969.1">
    <property type="nucleotide sequence ID" value="NZ_JANQDH010000005.1"/>
</dbReference>
<dbReference type="SUPFAM" id="SSF48452">
    <property type="entry name" value="TPR-like"/>
    <property type="match status" value="2"/>
</dbReference>
<dbReference type="InterPro" id="IPR011990">
    <property type="entry name" value="TPR-like_helical_dom_sf"/>
</dbReference>
<dbReference type="AlphaFoldDB" id="A0AA43KA78"/>
<organism evidence="8 9">
    <name type="scientific">Chrysosporum bergii ANA360D</name>
    <dbReference type="NCBI Taxonomy" id="617107"/>
    <lineage>
        <taxon>Bacteria</taxon>
        <taxon>Bacillati</taxon>
        <taxon>Cyanobacteriota</taxon>
        <taxon>Cyanophyceae</taxon>
        <taxon>Nostocales</taxon>
        <taxon>Nodulariaceae</taxon>
        <taxon>Chrysosporum</taxon>
    </lineage>
</organism>
<evidence type="ECO:0000256" key="2">
    <source>
        <dbReference type="ARBA" id="ARBA00022741"/>
    </source>
</evidence>
<dbReference type="PROSITE" id="PS50011">
    <property type="entry name" value="PROTEIN_KINASE_DOM"/>
    <property type="match status" value="1"/>
</dbReference>
<keyword evidence="2 6" id="KW-0547">Nucleotide-binding</keyword>
<dbReference type="PROSITE" id="PS00108">
    <property type="entry name" value="PROTEIN_KINASE_ST"/>
    <property type="match status" value="1"/>
</dbReference>
<dbReference type="GO" id="GO:0005524">
    <property type="term" value="F:ATP binding"/>
    <property type="evidence" value="ECO:0007669"/>
    <property type="project" value="UniProtKB-UniRule"/>
</dbReference>
<name>A0AA43KA78_9CYAN</name>
<dbReference type="GO" id="GO:0004674">
    <property type="term" value="F:protein serine/threonine kinase activity"/>
    <property type="evidence" value="ECO:0007669"/>
    <property type="project" value="TreeGrafter"/>
</dbReference>
<evidence type="ECO:0000313" key="9">
    <source>
        <dbReference type="Proteomes" id="UP001159387"/>
    </source>
</evidence>
<evidence type="ECO:0000256" key="1">
    <source>
        <dbReference type="ARBA" id="ARBA00022679"/>
    </source>
</evidence>
<dbReference type="SMART" id="SM00220">
    <property type="entry name" value="S_TKc"/>
    <property type="match status" value="1"/>
</dbReference>
<protein>
    <submittedName>
        <fullName evidence="8">Protein kinase</fullName>
    </submittedName>
</protein>
<dbReference type="InterPro" id="IPR000719">
    <property type="entry name" value="Prot_kinase_dom"/>
</dbReference>
<dbReference type="PANTHER" id="PTHR43289">
    <property type="entry name" value="MITOGEN-ACTIVATED PROTEIN KINASE KINASE KINASE 20-RELATED"/>
    <property type="match status" value="1"/>
</dbReference>
<keyword evidence="1" id="KW-0808">Transferase</keyword>
<dbReference type="PROSITE" id="PS00107">
    <property type="entry name" value="PROTEIN_KINASE_ATP"/>
    <property type="match status" value="1"/>
</dbReference>
<reference evidence="8 9" key="1">
    <citation type="journal article" date="2023" name="J. Phycol.">
        <title>Chrysosporum ovalisporum is synonymous with the true-branching cyanobacterium Umezakia natans (Nostocales/Aphanizomenonaceae).</title>
        <authorList>
            <person name="McGregor G.B."/>
            <person name="Sendall B.C."/>
            <person name="Niiyama Y."/>
            <person name="Tuji A."/>
            <person name="Willis A."/>
        </authorList>
    </citation>
    <scope>NUCLEOTIDE SEQUENCE [LARGE SCALE GENOMIC DNA]</scope>
    <source>
        <strain evidence="8 9">ANA360D</strain>
    </source>
</reference>
<dbReference type="InterPro" id="IPR011009">
    <property type="entry name" value="Kinase-like_dom_sf"/>
</dbReference>
<dbReference type="Pfam" id="PF13431">
    <property type="entry name" value="TPR_17"/>
    <property type="match status" value="1"/>
</dbReference>
<evidence type="ECO:0000256" key="5">
    <source>
        <dbReference type="PROSITE-ProRule" id="PRU00339"/>
    </source>
</evidence>
<dbReference type="InterPro" id="IPR017441">
    <property type="entry name" value="Protein_kinase_ATP_BS"/>
</dbReference>
<keyword evidence="3 8" id="KW-0418">Kinase</keyword>
<dbReference type="SUPFAM" id="SSF56112">
    <property type="entry name" value="Protein kinase-like (PK-like)"/>
    <property type="match status" value="1"/>
</dbReference>
<feature type="repeat" description="TPR" evidence="5">
    <location>
        <begin position="602"/>
        <end position="635"/>
    </location>
</feature>
<sequence>MTIQCPTCFTENTDNAISCKACGYTLASTANSFTYQLTPGTTLRQGKYQIEKVLGEGGFGITYKGISLQNSVMVAIKELWPEKAARNKNTVCWPNSITPTERQKQLQNFQTEAHYLSQCAHNNIVKVYEWFAENNTAYLVMEFITGKTLYQILKEQGKLPENRIKKYFIQIAQALKIVHQHQLLHRDIKPDNILIDHQDRAVLIDFGATKEFIAGQTREMTRTLTPGYAPLEQYSYRGKRWPATDFYALCASMYELLTEELPTPAPERATQDPLIPPRQLCPQLSPLIEKVILTGMQFKVEDRFQTADELIDALNGRFVSPSQKRAKELVKQGQLTAAVQAYEKYLNTEPQDGAATVELALVYIHLDQAKAKIAAEKAIQLQPNDGRGYGVLGLINCRNSQWSQAITHLEKAAKLTPQATWIQANLAWALGKSSHWQQAEVAVNNALKIDPHCTFALGLQAWIAFNQKQWKPAVRAATQAIFKSKATPSQDSQILQQWVYPHLILALEAAVVTQQAQDVERRIQEFIVQVPDSGLAVALQGWKKAQQGLWKQAIISFEQANHKSQLPPWVFINQAIAHEHLQNFSAAIQAYTTHHQKFPTHALPLFRLGTLHGKLGEWTKARFYLEKFIQIHPNYPPAYHNLGWVLLNIRNQDNQVENFREMLSAYRQAVKLYTQQNKHSLADEIKRNFQLIGVNIE</sequence>
<feature type="domain" description="Protein kinase" evidence="7">
    <location>
        <begin position="48"/>
        <end position="319"/>
    </location>
</feature>
<accession>A0AA43KA78</accession>
<dbReference type="Gene3D" id="1.10.510.10">
    <property type="entry name" value="Transferase(Phosphotransferase) domain 1"/>
    <property type="match status" value="1"/>
</dbReference>
<dbReference type="PROSITE" id="PS50005">
    <property type="entry name" value="TPR"/>
    <property type="match status" value="1"/>
</dbReference>
<dbReference type="SMART" id="SM00028">
    <property type="entry name" value="TPR"/>
    <property type="match status" value="7"/>
</dbReference>
<dbReference type="PANTHER" id="PTHR43289:SF34">
    <property type="entry name" value="SERINE_THREONINE-PROTEIN KINASE YBDM-RELATED"/>
    <property type="match status" value="1"/>
</dbReference>
<keyword evidence="9" id="KW-1185">Reference proteome</keyword>
<feature type="binding site" evidence="6">
    <location>
        <position position="77"/>
    </location>
    <ligand>
        <name>ATP</name>
        <dbReference type="ChEBI" id="CHEBI:30616"/>
    </ligand>
</feature>